<proteinExistence type="predicted"/>
<dbReference type="eggNOG" id="ENOG502Z7HY">
    <property type="taxonomic scope" value="Bacteria"/>
</dbReference>
<dbReference type="Proteomes" id="UP000003729">
    <property type="component" value="Unassembled WGS sequence"/>
</dbReference>
<gene>
    <name evidence="2" type="ORF">PROVALCAL_00300</name>
</gene>
<feature type="region of interest" description="Disordered" evidence="1">
    <location>
        <begin position="79"/>
        <end position="98"/>
    </location>
</feature>
<organism evidence="2 3">
    <name type="scientific">Providencia alcalifaciens DSM 30120</name>
    <dbReference type="NCBI Taxonomy" id="520999"/>
    <lineage>
        <taxon>Bacteria</taxon>
        <taxon>Pseudomonadati</taxon>
        <taxon>Pseudomonadota</taxon>
        <taxon>Gammaproteobacteria</taxon>
        <taxon>Enterobacterales</taxon>
        <taxon>Morganellaceae</taxon>
        <taxon>Providencia</taxon>
    </lineage>
</organism>
<dbReference type="RefSeq" id="WP_006657286.1">
    <property type="nucleotide sequence ID" value="NZ_ABXW01000004.1"/>
</dbReference>
<dbReference type="NCBIfam" id="TIGR01551">
    <property type="entry name" value="major_capsid_P2"/>
    <property type="match status" value="1"/>
</dbReference>
<dbReference type="EMBL" id="ABXW01000004">
    <property type="protein sequence ID" value="EEB47705.1"/>
    <property type="molecule type" value="Genomic_DNA"/>
</dbReference>
<sequence>MRKETRIKFNGYLTRLGQLYGVEPMDFTTSKVEVTPAAAQTLETKIQLSAEFLTRINMVPVQNQIGEKIGLGIGSTVAGTTDTTKQDREPVDPTELSGQKYHCQKTNFDTAIRYEKLDMWAMFEDFQRRIRDEIIKRQALDRIMIGWNGTSRAATSDRKTNPLLQDVNIGWLHKIRLEAPEHVLGSSTDEKTNVITPEKISVGNGADYENLDALVMQAVDNAISEVYADDTELVVICGRKLLSDKYFPIVNRDQANTEVLAADVIISQKRIGGLPAVRVPYFPKNAMLITRLDNLSIYWQVDSRRRQVVDNAKRDRIENYESVNEDYIVEDYDCVALIENIELVTTSTEASGKQEAHDGE</sequence>
<reference evidence="2 3" key="2">
    <citation type="submission" date="2008-10" db="EMBL/GenBank/DDBJ databases">
        <authorList>
            <person name="Fulton L."/>
            <person name="Clifton S."/>
            <person name="Fulton B."/>
            <person name="Xu J."/>
            <person name="Minx P."/>
            <person name="Pepin K.H."/>
            <person name="Johnson M."/>
            <person name="Bhonagiri V."/>
            <person name="Nash W.E."/>
            <person name="Mardis E.R."/>
            <person name="Wilson R.K."/>
        </authorList>
    </citation>
    <scope>NUCLEOTIDE SEQUENCE [LARGE SCALE GENOMIC DNA]</scope>
    <source>
        <strain evidence="2 3">DSM 30120</strain>
    </source>
</reference>
<reference evidence="2 3" key="1">
    <citation type="submission" date="2008-10" db="EMBL/GenBank/DDBJ databases">
        <title>Draft genome sequence of Providencia alcalifaciens (DSM 30120).</title>
        <authorList>
            <person name="Sudarsanam P."/>
            <person name="Ley R."/>
            <person name="Guruge J."/>
            <person name="Turnbaugh P.J."/>
            <person name="Mahowald M."/>
            <person name="Liep D."/>
            <person name="Gordon J."/>
        </authorList>
    </citation>
    <scope>NUCLEOTIDE SEQUENCE [LARGE SCALE GENOMIC DNA]</scope>
    <source>
        <strain evidence="2 3">DSM 30120</strain>
    </source>
</reference>
<dbReference type="Pfam" id="PF05125">
    <property type="entry name" value="Phage_cap_P2"/>
    <property type="match status" value="1"/>
</dbReference>
<dbReference type="GeneID" id="57291064"/>
<protein>
    <submittedName>
        <fullName evidence="2">Phage major capsid protein, P2 family</fullName>
    </submittedName>
</protein>
<comment type="caution">
    <text evidence="2">The sequence shown here is derived from an EMBL/GenBank/DDBJ whole genome shotgun (WGS) entry which is preliminary data.</text>
</comment>
<dbReference type="InterPro" id="IPR006441">
    <property type="entry name" value="Phage_P2_GpN"/>
</dbReference>
<evidence type="ECO:0000313" key="2">
    <source>
        <dbReference type="EMBL" id="EEB47705.1"/>
    </source>
</evidence>
<name>B6XAF2_9GAMM</name>
<accession>B6XAF2</accession>
<evidence type="ECO:0000313" key="3">
    <source>
        <dbReference type="Proteomes" id="UP000003729"/>
    </source>
</evidence>
<evidence type="ECO:0000256" key="1">
    <source>
        <dbReference type="SAM" id="MobiDB-lite"/>
    </source>
</evidence>
<dbReference type="AlphaFoldDB" id="B6XAF2"/>